<accession>A0A9P1NAZ8</accession>
<proteinExistence type="predicted"/>
<keyword evidence="3" id="KW-1185">Reference proteome</keyword>
<sequence length="233" mass="25606">MSSDEEEEDIKSSSEELLTRSSSSATINLQDWNPLTSPIAVRTRSRIAAIRNATNAQLAALGLPTSSLQNSHVSEFFLDPDPEPRRRRNARRQNQDADDIGSLEVNSNSVENPAAVKNLAEDTEDSSEEDESTDSDETSDSDATDRGEVTDKVETDAGIINDKEESSDSSSTTDSDATDRGELSDGGESDNYEKLYEIEEMTPTRDNIKVEDEDDEYHQHDPNLPSTSDGRGQ</sequence>
<name>A0A9P1NAZ8_9PELO</name>
<feature type="compositionally biased region" description="Polar residues" evidence="1">
    <location>
        <begin position="25"/>
        <end position="36"/>
    </location>
</feature>
<evidence type="ECO:0000256" key="1">
    <source>
        <dbReference type="SAM" id="MobiDB-lite"/>
    </source>
</evidence>
<feature type="compositionally biased region" description="Polar residues" evidence="1">
    <location>
        <begin position="224"/>
        <end position="233"/>
    </location>
</feature>
<evidence type="ECO:0000313" key="3">
    <source>
        <dbReference type="Proteomes" id="UP001152747"/>
    </source>
</evidence>
<evidence type="ECO:0000313" key="2">
    <source>
        <dbReference type="EMBL" id="CAI5454348.1"/>
    </source>
</evidence>
<gene>
    <name evidence="2" type="ORF">CAMP_LOCUS16985</name>
</gene>
<feature type="compositionally biased region" description="Basic and acidic residues" evidence="1">
    <location>
        <begin position="143"/>
        <end position="166"/>
    </location>
</feature>
<protein>
    <submittedName>
        <fullName evidence="2">Uncharacterized protein</fullName>
    </submittedName>
</protein>
<dbReference type="EMBL" id="CANHGI010000006">
    <property type="protein sequence ID" value="CAI5454348.1"/>
    <property type="molecule type" value="Genomic_DNA"/>
</dbReference>
<comment type="caution">
    <text evidence="2">The sequence shown here is derived from an EMBL/GenBank/DDBJ whole genome shotgun (WGS) entry which is preliminary data.</text>
</comment>
<feature type="compositionally biased region" description="Basic and acidic residues" evidence="1">
    <location>
        <begin position="191"/>
        <end position="210"/>
    </location>
</feature>
<feature type="region of interest" description="Disordered" evidence="1">
    <location>
        <begin position="1"/>
        <end position="38"/>
    </location>
</feature>
<dbReference type="AlphaFoldDB" id="A0A9P1NAZ8"/>
<dbReference type="Proteomes" id="UP001152747">
    <property type="component" value="Unassembled WGS sequence"/>
</dbReference>
<organism evidence="2 3">
    <name type="scientific">Caenorhabditis angaria</name>
    <dbReference type="NCBI Taxonomy" id="860376"/>
    <lineage>
        <taxon>Eukaryota</taxon>
        <taxon>Metazoa</taxon>
        <taxon>Ecdysozoa</taxon>
        <taxon>Nematoda</taxon>
        <taxon>Chromadorea</taxon>
        <taxon>Rhabditida</taxon>
        <taxon>Rhabditina</taxon>
        <taxon>Rhabditomorpha</taxon>
        <taxon>Rhabditoidea</taxon>
        <taxon>Rhabditidae</taxon>
        <taxon>Peloderinae</taxon>
        <taxon>Caenorhabditis</taxon>
    </lineage>
</organism>
<reference evidence="2" key="1">
    <citation type="submission" date="2022-11" db="EMBL/GenBank/DDBJ databases">
        <authorList>
            <person name="Kikuchi T."/>
        </authorList>
    </citation>
    <scope>NUCLEOTIDE SEQUENCE</scope>
    <source>
        <strain evidence="2">PS1010</strain>
    </source>
</reference>
<feature type="region of interest" description="Disordered" evidence="1">
    <location>
        <begin position="66"/>
        <end position="233"/>
    </location>
</feature>
<feature type="compositionally biased region" description="Acidic residues" evidence="1">
    <location>
        <begin position="121"/>
        <end position="142"/>
    </location>
</feature>